<keyword evidence="2" id="KW-1185">Reference proteome</keyword>
<name>A0ABP8TD27_9ACTN</name>
<evidence type="ECO:0000313" key="2">
    <source>
        <dbReference type="Proteomes" id="UP001500212"/>
    </source>
</evidence>
<proteinExistence type="predicted"/>
<gene>
    <name evidence="1" type="ORF">GCM10023195_10220</name>
</gene>
<accession>A0ABP8TD27</accession>
<comment type="caution">
    <text evidence="1">The sequence shown here is derived from an EMBL/GenBank/DDBJ whole genome shotgun (WGS) entry which is preliminary data.</text>
</comment>
<dbReference type="Proteomes" id="UP001500212">
    <property type="component" value="Unassembled WGS sequence"/>
</dbReference>
<dbReference type="EMBL" id="BAABHJ010000002">
    <property type="protein sequence ID" value="GAA4603158.1"/>
    <property type="molecule type" value="Genomic_DNA"/>
</dbReference>
<organism evidence="1 2">
    <name type="scientific">Actinoallomurus liliacearum</name>
    <dbReference type="NCBI Taxonomy" id="1080073"/>
    <lineage>
        <taxon>Bacteria</taxon>
        <taxon>Bacillati</taxon>
        <taxon>Actinomycetota</taxon>
        <taxon>Actinomycetes</taxon>
        <taxon>Streptosporangiales</taxon>
        <taxon>Thermomonosporaceae</taxon>
        <taxon>Actinoallomurus</taxon>
    </lineage>
</organism>
<evidence type="ECO:0000313" key="1">
    <source>
        <dbReference type="EMBL" id="GAA4603158.1"/>
    </source>
</evidence>
<dbReference type="RefSeq" id="WP_345348991.1">
    <property type="nucleotide sequence ID" value="NZ_BAABHJ010000002.1"/>
</dbReference>
<sequence>MGEQAGAIPLMRLPISGWSVRIGRAAADRAALEVYEGLRLADVCVATPVSVSLLRGAWRNPRGGAGWALAWGQLPTGVSAVTAEFTGGGRTPVISRVPAVVIERTYWVAEVAGDFAGVTVHAGPALVSGRLRRSRGR</sequence>
<reference evidence="2" key="1">
    <citation type="journal article" date="2019" name="Int. J. Syst. Evol. Microbiol.">
        <title>The Global Catalogue of Microorganisms (GCM) 10K type strain sequencing project: providing services to taxonomists for standard genome sequencing and annotation.</title>
        <authorList>
            <consortium name="The Broad Institute Genomics Platform"/>
            <consortium name="The Broad Institute Genome Sequencing Center for Infectious Disease"/>
            <person name="Wu L."/>
            <person name="Ma J."/>
        </authorList>
    </citation>
    <scope>NUCLEOTIDE SEQUENCE [LARGE SCALE GENOMIC DNA]</scope>
    <source>
        <strain evidence="2">JCM 17938</strain>
    </source>
</reference>
<protein>
    <submittedName>
        <fullName evidence="1">Uncharacterized protein</fullName>
    </submittedName>
</protein>